<dbReference type="Gene3D" id="3.30.160.60">
    <property type="entry name" value="Classic Zinc Finger"/>
    <property type="match status" value="1"/>
</dbReference>
<dbReference type="GO" id="GO:0005634">
    <property type="term" value="C:nucleus"/>
    <property type="evidence" value="ECO:0007669"/>
    <property type="project" value="TreeGrafter"/>
</dbReference>
<feature type="domain" description="C2H2-type" evidence="6">
    <location>
        <begin position="65"/>
        <end position="88"/>
    </location>
</feature>
<evidence type="ECO:0000313" key="8">
    <source>
        <dbReference type="Proteomes" id="UP001287356"/>
    </source>
</evidence>
<keyword evidence="8" id="KW-1185">Reference proteome</keyword>
<keyword evidence="2" id="KW-0677">Repeat</keyword>
<accession>A0AAE0TU03</accession>
<dbReference type="PROSITE" id="PS50157">
    <property type="entry name" value="ZINC_FINGER_C2H2_2"/>
    <property type="match status" value="1"/>
</dbReference>
<protein>
    <recommendedName>
        <fullName evidence="6">C2H2-type domain-containing protein</fullName>
    </recommendedName>
</protein>
<name>A0AAE0TU03_9PEZI</name>
<dbReference type="PROSITE" id="PS00028">
    <property type="entry name" value="ZINC_FINGER_C2H2_1"/>
    <property type="match status" value="1"/>
</dbReference>
<evidence type="ECO:0000256" key="3">
    <source>
        <dbReference type="ARBA" id="ARBA00022771"/>
    </source>
</evidence>
<gene>
    <name evidence="7" type="ORF">B0T24DRAFT_590631</name>
</gene>
<dbReference type="Proteomes" id="UP001287356">
    <property type="component" value="Unassembled WGS sequence"/>
</dbReference>
<keyword evidence="4" id="KW-0862">Zinc</keyword>
<dbReference type="PANTHER" id="PTHR24409:SF295">
    <property type="entry name" value="AZ2-RELATED"/>
    <property type="match status" value="1"/>
</dbReference>
<reference evidence="7" key="2">
    <citation type="submission" date="2023-06" db="EMBL/GenBank/DDBJ databases">
        <authorList>
            <consortium name="Lawrence Berkeley National Laboratory"/>
            <person name="Haridas S."/>
            <person name="Hensen N."/>
            <person name="Bonometti L."/>
            <person name="Westerberg I."/>
            <person name="Brannstrom I.O."/>
            <person name="Guillou S."/>
            <person name="Cros-Aarteil S."/>
            <person name="Calhoun S."/>
            <person name="Kuo A."/>
            <person name="Mondo S."/>
            <person name="Pangilinan J."/>
            <person name="Riley R."/>
            <person name="Labutti K."/>
            <person name="Andreopoulos B."/>
            <person name="Lipzen A."/>
            <person name="Chen C."/>
            <person name="Yanf M."/>
            <person name="Daum C."/>
            <person name="Ng V."/>
            <person name="Clum A."/>
            <person name="Steindorff A."/>
            <person name="Ohm R."/>
            <person name="Martin F."/>
            <person name="Silar P."/>
            <person name="Natvig D."/>
            <person name="Lalanne C."/>
            <person name="Gautier V."/>
            <person name="Ament-Velasquez S.L."/>
            <person name="Kruys A."/>
            <person name="Hutchinson M.I."/>
            <person name="Powell A.J."/>
            <person name="Barry K."/>
            <person name="Miller A.N."/>
            <person name="Grigoriev I.V."/>
            <person name="Debuchy R."/>
            <person name="Gladieux P."/>
            <person name="Thoren M.H."/>
            <person name="Johannesson H."/>
        </authorList>
    </citation>
    <scope>NUCLEOTIDE SEQUENCE</scope>
    <source>
        <strain evidence="7">CBS 958.72</strain>
    </source>
</reference>
<dbReference type="InterPro" id="IPR013087">
    <property type="entry name" value="Znf_C2H2_type"/>
</dbReference>
<evidence type="ECO:0000256" key="2">
    <source>
        <dbReference type="ARBA" id="ARBA00022737"/>
    </source>
</evidence>
<evidence type="ECO:0000256" key="4">
    <source>
        <dbReference type="ARBA" id="ARBA00022833"/>
    </source>
</evidence>
<evidence type="ECO:0000259" key="6">
    <source>
        <dbReference type="PROSITE" id="PS50157"/>
    </source>
</evidence>
<dbReference type="GO" id="GO:0008270">
    <property type="term" value="F:zinc ion binding"/>
    <property type="evidence" value="ECO:0007669"/>
    <property type="project" value="UniProtKB-KW"/>
</dbReference>
<dbReference type="GO" id="GO:0000981">
    <property type="term" value="F:DNA-binding transcription factor activity, RNA polymerase II-specific"/>
    <property type="evidence" value="ECO:0007669"/>
    <property type="project" value="TreeGrafter"/>
</dbReference>
<dbReference type="GO" id="GO:0000977">
    <property type="term" value="F:RNA polymerase II transcription regulatory region sequence-specific DNA binding"/>
    <property type="evidence" value="ECO:0007669"/>
    <property type="project" value="TreeGrafter"/>
</dbReference>
<proteinExistence type="predicted"/>
<dbReference type="AlphaFoldDB" id="A0AAE0TU03"/>
<comment type="caution">
    <text evidence="7">The sequence shown here is derived from an EMBL/GenBank/DDBJ whole genome shotgun (WGS) entry which is preliminary data.</text>
</comment>
<keyword evidence="1" id="KW-0479">Metal-binding</keyword>
<dbReference type="SMART" id="SM00355">
    <property type="entry name" value="ZnF_C2H2"/>
    <property type="match status" value="4"/>
</dbReference>
<keyword evidence="3 5" id="KW-0863">Zinc-finger</keyword>
<reference evidence="7" key="1">
    <citation type="journal article" date="2023" name="Mol. Phylogenet. Evol.">
        <title>Genome-scale phylogeny and comparative genomics of the fungal order Sordariales.</title>
        <authorList>
            <person name="Hensen N."/>
            <person name="Bonometti L."/>
            <person name="Westerberg I."/>
            <person name="Brannstrom I.O."/>
            <person name="Guillou S."/>
            <person name="Cros-Aarteil S."/>
            <person name="Calhoun S."/>
            <person name="Haridas S."/>
            <person name="Kuo A."/>
            <person name="Mondo S."/>
            <person name="Pangilinan J."/>
            <person name="Riley R."/>
            <person name="LaButti K."/>
            <person name="Andreopoulos B."/>
            <person name="Lipzen A."/>
            <person name="Chen C."/>
            <person name="Yan M."/>
            <person name="Daum C."/>
            <person name="Ng V."/>
            <person name="Clum A."/>
            <person name="Steindorff A."/>
            <person name="Ohm R.A."/>
            <person name="Martin F."/>
            <person name="Silar P."/>
            <person name="Natvig D.O."/>
            <person name="Lalanne C."/>
            <person name="Gautier V."/>
            <person name="Ament-Velasquez S.L."/>
            <person name="Kruys A."/>
            <person name="Hutchinson M.I."/>
            <person name="Powell A.J."/>
            <person name="Barry K."/>
            <person name="Miller A.N."/>
            <person name="Grigoriev I.V."/>
            <person name="Debuchy R."/>
            <person name="Gladieux P."/>
            <person name="Hiltunen Thoren M."/>
            <person name="Johannesson H."/>
        </authorList>
    </citation>
    <scope>NUCLEOTIDE SEQUENCE</scope>
    <source>
        <strain evidence="7">CBS 958.72</strain>
    </source>
</reference>
<dbReference type="EMBL" id="JAULSN010000002">
    <property type="protein sequence ID" value="KAK3380137.1"/>
    <property type="molecule type" value="Genomic_DNA"/>
</dbReference>
<evidence type="ECO:0000256" key="5">
    <source>
        <dbReference type="PROSITE-ProRule" id="PRU00042"/>
    </source>
</evidence>
<sequence>MPNWSGKFECGTCRKAFAAGYQARDDHCLSTGHEPPRNECERCPLYFVNKYWVNRHMAHANHWGYECQTCHQTFKTLGQCNYHERQHSDAYCGGCSQSFGSSHDFEQHLRSCGAIHPLPSCVFCNEEMSSAGSVCSHIESGSCRAAPHLNRDEVYRFVRLKDPDGVISKNMHQSKIYHCPNRKCRRPFRDLADVVNHLESEKCGFIKYHEIRKKLPDIVRGNKWISF</sequence>
<organism evidence="7 8">
    <name type="scientific">Lasiosphaeria ovina</name>
    <dbReference type="NCBI Taxonomy" id="92902"/>
    <lineage>
        <taxon>Eukaryota</taxon>
        <taxon>Fungi</taxon>
        <taxon>Dikarya</taxon>
        <taxon>Ascomycota</taxon>
        <taxon>Pezizomycotina</taxon>
        <taxon>Sordariomycetes</taxon>
        <taxon>Sordariomycetidae</taxon>
        <taxon>Sordariales</taxon>
        <taxon>Lasiosphaeriaceae</taxon>
        <taxon>Lasiosphaeria</taxon>
    </lineage>
</organism>
<evidence type="ECO:0000313" key="7">
    <source>
        <dbReference type="EMBL" id="KAK3380137.1"/>
    </source>
</evidence>
<evidence type="ECO:0000256" key="1">
    <source>
        <dbReference type="ARBA" id="ARBA00022723"/>
    </source>
</evidence>
<dbReference type="PANTHER" id="PTHR24409">
    <property type="entry name" value="ZINC FINGER PROTEIN 142"/>
    <property type="match status" value="1"/>
</dbReference>